<protein>
    <recommendedName>
        <fullName evidence="3">Transposase IS204/IS1001/IS1096/IS1165 DDE domain-containing protein</fullName>
    </recommendedName>
</protein>
<evidence type="ECO:0000313" key="2">
    <source>
        <dbReference type="Proteomes" id="UP000651271"/>
    </source>
</evidence>
<keyword evidence="2" id="KW-1185">Reference proteome</keyword>
<dbReference type="RefSeq" id="WP_190302206.1">
    <property type="nucleotide sequence ID" value="NZ_JACOIJ010000015.1"/>
</dbReference>
<name>A0ABR7YEI6_9SPHI</name>
<organism evidence="1 2">
    <name type="scientific">Sphingobacterium litopenaei</name>
    <dbReference type="NCBI Taxonomy" id="2763500"/>
    <lineage>
        <taxon>Bacteria</taxon>
        <taxon>Pseudomonadati</taxon>
        <taxon>Bacteroidota</taxon>
        <taxon>Sphingobacteriia</taxon>
        <taxon>Sphingobacteriales</taxon>
        <taxon>Sphingobacteriaceae</taxon>
        <taxon>Sphingobacterium</taxon>
    </lineage>
</organism>
<evidence type="ECO:0000313" key="1">
    <source>
        <dbReference type="EMBL" id="MBD1429729.1"/>
    </source>
</evidence>
<reference evidence="1 2" key="1">
    <citation type="submission" date="2020-08" db="EMBL/GenBank/DDBJ databases">
        <title>Sphingobacterium sp. DN04309 isolated from aquaculture water.</title>
        <authorList>
            <person name="Zhang M."/>
        </authorList>
    </citation>
    <scope>NUCLEOTIDE SEQUENCE [LARGE SCALE GENOMIC DNA]</scope>
    <source>
        <strain evidence="1 2">DN04309</strain>
    </source>
</reference>
<sequence length="47" mass="5423">MEYVTRDRAPANARAIAKAIPEAKQIVYRFHLVKNLFSRDRLVPLLA</sequence>
<dbReference type="Proteomes" id="UP000651271">
    <property type="component" value="Unassembled WGS sequence"/>
</dbReference>
<dbReference type="EMBL" id="JACOIJ010000015">
    <property type="protein sequence ID" value="MBD1429729.1"/>
    <property type="molecule type" value="Genomic_DNA"/>
</dbReference>
<accession>A0ABR7YEI6</accession>
<evidence type="ECO:0008006" key="3">
    <source>
        <dbReference type="Google" id="ProtNLM"/>
    </source>
</evidence>
<gene>
    <name evidence="1" type="ORF">H8B04_09115</name>
</gene>
<comment type="caution">
    <text evidence="1">The sequence shown here is derived from an EMBL/GenBank/DDBJ whole genome shotgun (WGS) entry which is preliminary data.</text>
</comment>
<proteinExistence type="predicted"/>